<protein>
    <submittedName>
        <fullName evidence="2">Uncharacterized protein</fullName>
    </submittedName>
</protein>
<gene>
    <name evidence="2" type="ORF">CA2015_4821</name>
</gene>
<dbReference type="Proteomes" id="UP000036520">
    <property type="component" value="Chromosome"/>
</dbReference>
<accession>A0A0H4PJ42</accession>
<evidence type="ECO:0000313" key="3">
    <source>
        <dbReference type="Proteomes" id="UP000036520"/>
    </source>
</evidence>
<feature type="compositionally biased region" description="Polar residues" evidence="1">
    <location>
        <begin position="453"/>
        <end position="462"/>
    </location>
</feature>
<reference evidence="2 3" key="1">
    <citation type="submission" date="2015-07" db="EMBL/GenBank/DDBJ databases">
        <authorList>
            <person name="Kim K.M."/>
        </authorList>
    </citation>
    <scope>NUCLEOTIDE SEQUENCE [LARGE SCALE GENOMIC DNA]</scope>
    <source>
        <strain evidence="2 3">KCTC 12363</strain>
    </source>
</reference>
<evidence type="ECO:0000313" key="2">
    <source>
        <dbReference type="EMBL" id="AKP54144.1"/>
    </source>
</evidence>
<keyword evidence="3" id="KW-1185">Reference proteome</keyword>
<proteinExistence type="predicted"/>
<dbReference type="EMBL" id="CP012040">
    <property type="protein sequence ID" value="AKP54144.1"/>
    <property type="molecule type" value="Genomic_DNA"/>
</dbReference>
<dbReference type="KEGG" id="camu:CA2015_4821"/>
<sequence length="477" mass="53745">MFRFIVNDKETTSTLITEILNIMSKKQFDIADRATDSLSITKILNSNPLLSRREMLGITGVAGITALSGMPTNVFAKTTANKPRIAVLASYWGATRSHADWIVTKLLDGYWWKGEYMPSRVEVVAIYLDQYETSVLGQKVAKSKGIPVFKTVGEAVTLGGEELAVDGVVIVAEHGDYPKDLKGRWLLPRWRIYQQVVKVFEQSKRAVPVFNDKHLSYDWDEAKWMFDKSRELNFPLNGGSSIPVYYRKPEKELDIDTPLKHSIVVGGASDEGGIFHCIDVLQAFVERRKGGETGVKSVQSIRGKETWEWVERNSWASKLLEAVAEDFDLNPGHFQENNRANVCIVEYNDGTKGAVISGKGVGWTFAGEIEGQNEPTIVSMLGWAGPFDQYHASNAQPHWITEMMVTKKEPFNAERLLLSTGITNHYVESNWENGRYSAVGRRVETPYMNMTYRTTRGPQFNTGERPPARPYIRGFDQ</sequence>
<dbReference type="PATRIC" id="fig|320787.5.peg.5276"/>
<organism evidence="2 3">
    <name type="scientific">Cyclobacterium amurskyense</name>
    <dbReference type="NCBI Taxonomy" id="320787"/>
    <lineage>
        <taxon>Bacteria</taxon>
        <taxon>Pseudomonadati</taxon>
        <taxon>Bacteroidota</taxon>
        <taxon>Cytophagia</taxon>
        <taxon>Cytophagales</taxon>
        <taxon>Cyclobacteriaceae</taxon>
        <taxon>Cyclobacterium</taxon>
    </lineage>
</organism>
<name>A0A0H4PJ42_9BACT</name>
<evidence type="ECO:0000256" key="1">
    <source>
        <dbReference type="SAM" id="MobiDB-lite"/>
    </source>
</evidence>
<feature type="region of interest" description="Disordered" evidence="1">
    <location>
        <begin position="453"/>
        <end position="477"/>
    </location>
</feature>
<dbReference type="AlphaFoldDB" id="A0A0H4PJ42"/>
<dbReference type="STRING" id="320787.CA2015_4821"/>